<sequence length="1000" mass="114023">MTDKKILKPDGERFLPEFNGTIELEHYHRYFVALDLVKNKVVLDIASGEGFGSEILSRQAQTVTGVDISQDAVDYANEKYARDTLSFVCGSATDIPLSDNSVDVVVSFETIEHLSDHAMMLSEIKRVLKDDGFLIISSPNKLVYSDQPKYENPFHVRELYTADFSTLVARYFQNTRHFGQRVVAASIIAGSDHLSKFKSYNSSGYLPDLSGQMYDIILASDQPLPDLPHSLYEDPEGALQPQKVEALLADYNRASLELNQLREKANVLADTQASSFDRGVSDRKLAELSAEKAELEARLQRQLPKQAEALERLKAQEAAMGSLVEDANKVLDDKWWRRTRPFRRWSNSIRKWKGKPKKHFPTRFEAASYFVNSTPVQENPAIRSLTPDPQIPLVEYSSIEEGYVAYEELPEIETSPKLIAFYLPQFHPFKENDAWWGKGFTEWTNVGKAKPLFGGHHQPHCPIHLGYYDLRIPEIMEEQARLARSYGVSGFAYYFYWFAGKVLMETPIQQMLDNPRVDIPFCMIWANENWTRRWDGQENDVLVAQDHSLDDSSAMLDYLRPFMEDPRYIKIDGKPLFIIYRAAIIPDMAETLEVWRRQARDYGFPGLYIVCAQTFGHKDPREFGFDAAMEFPPHTVRSDDIAHHKDGLDLDFGGSIFDYEQVVANAVQEPEEEYKVFPTATLSWDNTARKGKKATVFSNFSMKRYSQWLSRNAERVAKDNRLFADEKIMFVNAWNEWAEGTHLEPDQRHGFGYLAATRSVMENYGVYGLEYQNPAYPDAAKSKYAIITHLHYESTWGDVVQAISEVDKYSPDIFVTVTSLHLAQIVKRDLPNAVIELVDNRGRDIRPFLHVFRKIAPLGYSAICKVHGKASTYRNDGEALRLSALKALLTEHCLEKITSEGDLGLLAPSGSLIEHNDKNMFWNGPHTNVLVEELELRDWHGKFPAGSMFWFKPEALSPLLKINEDRFDVERGLADGTMAHAIERLFGSICVAQGFRIKGV</sequence>
<evidence type="ECO:0000256" key="1">
    <source>
        <dbReference type="SAM" id="Coils"/>
    </source>
</evidence>
<dbReference type="GO" id="GO:0032259">
    <property type="term" value="P:methylation"/>
    <property type="evidence" value="ECO:0007669"/>
    <property type="project" value="UniProtKB-KW"/>
</dbReference>
<dbReference type="InterPro" id="IPR029063">
    <property type="entry name" value="SAM-dependent_MTases_sf"/>
</dbReference>
<dbReference type="CDD" id="cd11579">
    <property type="entry name" value="Glyco_tran_WbsX"/>
    <property type="match status" value="1"/>
</dbReference>
<accession>A0A2W5F052</accession>
<dbReference type="Pfam" id="PF14307">
    <property type="entry name" value="Glyco_tran_WbsX"/>
    <property type="match status" value="1"/>
</dbReference>
<organism evidence="3 4">
    <name type="scientific">Agrobacterium fabrum</name>
    <dbReference type="NCBI Taxonomy" id="1176649"/>
    <lineage>
        <taxon>Bacteria</taxon>
        <taxon>Pseudomonadati</taxon>
        <taxon>Pseudomonadota</taxon>
        <taxon>Alphaproteobacteria</taxon>
        <taxon>Hyphomicrobiales</taxon>
        <taxon>Rhizobiaceae</taxon>
        <taxon>Rhizobium/Agrobacterium group</taxon>
        <taxon>Agrobacterium</taxon>
        <taxon>Agrobacterium tumefaciens complex</taxon>
    </lineage>
</organism>
<dbReference type="EMBL" id="QFOL01000151">
    <property type="protein sequence ID" value="PZP49611.1"/>
    <property type="molecule type" value="Genomic_DNA"/>
</dbReference>
<dbReference type="CDD" id="cd02440">
    <property type="entry name" value="AdoMet_MTases"/>
    <property type="match status" value="1"/>
</dbReference>
<dbReference type="InterPro" id="IPR013216">
    <property type="entry name" value="Methyltransf_11"/>
</dbReference>
<evidence type="ECO:0000313" key="4">
    <source>
        <dbReference type="Proteomes" id="UP000249769"/>
    </source>
</evidence>
<protein>
    <submittedName>
        <fullName evidence="3">Methyltransferase type 11</fullName>
    </submittedName>
</protein>
<dbReference type="PANTHER" id="PTHR41244">
    <property type="entry name" value="RHAMNAN SYNTHESIS F"/>
    <property type="match status" value="1"/>
</dbReference>
<dbReference type="Proteomes" id="UP000249769">
    <property type="component" value="Unassembled WGS sequence"/>
</dbReference>
<comment type="caution">
    <text evidence="3">The sequence shown here is derived from an EMBL/GenBank/DDBJ whole genome shotgun (WGS) entry which is preliminary data.</text>
</comment>
<dbReference type="PANTHER" id="PTHR41244:SF1">
    <property type="entry name" value="GLYCOSYLTRANSFERASE"/>
    <property type="match status" value="1"/>
</dbReference>
<keyword evidence="3" id="KW-0808">Transferase</keyword>
<feature type="domain" description="Methyltransferase type 11" evidence="2">
    <location>
        <begin position="43"/>
        <end position="136"/>
    </location>
</feature>
<dbReference type="InterPro" id="IPR032719">
    <property type="entry name" value="WbsX"/>
</dbReference>
<dbReference type="Pfam" id="PF05045">
    <property type="entry name" value="RgpF"/>
    <property type="match status" value="1"/>
</dbReference>
<dbReference type="AlphaFoldDB" id="A0A2W5F052"/>
<gene>
    <name evidence="3" type="ORF">DI595_13230</name>
</gene>
<keyword evidence="1" id="KW-0175">Coiled coil</keyword>
<dbReference type="Gene3D" id="3.40.50.150">
    <property type="entry name" value="Vaccinia Virus protein VP39"/>
    <property type="match status" value="1"/>
</dbReference>
<reference evidence="3 4" key="1">
    <citation type="submission" date="2017-08" db="EMBL/GenBank/DDBJ databases">
        <title>Infants hospitalized years apart are colonized by the same room-sourced microbial strains.</title>
        <authorList>
            <person name="Brooks B."/>
            <person name="Olm M.R."/>
            <person name="Firek B.A."/>
            <person name="Baker R."/>
            <person name="Thomas B.C."/>
            <person name="Morowitz M.J."/>
            <person name="Banfield J.F."/>
        </authorList>
    </citation>
    <scope>NUCLEOTIDE SEQUENCE [LARGE SCALE GENOMIC DNA]</scope>
    <source>
        <strain evidence="3">S2_009_000_R2_73</strain>
    </source>
</reference>
<proteinExistence type="predicted"/>
<name>A0A2W5F052_9HYPH</name>
<evidence type="ECO:0000313" key="3">
    <source>
        <dbReference type="EMBL" id="PZP49611.1"/>
    </source>
</evidence>
<dbReference type="Gene3D" id="3.20.20.80">
    <property type="entry name" value="Glycosidases"/>
    <property type="match status" value="1"/>
</dbReference>
<dbReference type="SUPFAM" id="SSF53335">
    <property type="entry name" value="S-adenosyl-L-methionine-dependent methyltransferases"/>
    <property type="match status" value="1"/>
</dbReference>
<feature type="coiled-coil region" evidence="1">
    <location>
        <begin position="244"/>
        <end position="316"/>
    </location>
</feature>
<evidence type="ECO:0000259" key="2">
    <source>
        <dbReference type="Pfam" id="PF08241"/>
    </source>
</evidence>
<dbReference type="Pfam" id="PF08241">
    <property type="entry name" value="Methyltransf_11"/>
    <property type="match status" value="1"/>
</dbReference>
<dbReference type="InterPro" id="IPR007739">
    <property type="entry name" value="RgpF"/>
</dbReference>
<keyword evidence="3" id="KW-0489">Methyltransferase</keyword>
<dbReference type="GO" id="GO:0008757">
    <property type="term" value="F:S-adenosylmethionine-dependent methyltransferase activity"/>
    <property type="evidence" value="ECO:0007669"/>
    <property type="project" value="InterPro"/>
</dbReference>